<evidence type="ECO:0000313" key="3">
    <source>
        <dbReference type="EMBL" id="PPJ55929.1"/>
    </source>
</evidence>
<feature type="signal peptide" evidence="1">
    <location>
        <begin position="1"/>
        <end position="19"/>
    </location>
</feature>
<dbReference type="CDD" id="cd01830">
    <property type="entry name" value="XynE_like"/>
    <property type="match status" value="1"/>
</dbReference>
<feature type="chain" id="PRO_5015605094" description="SGNH hydrolase-type esterase domain-containing protein" evidence="1">
    <location>
        <begin position="20"/>
        <end position="455"/>
    </location>
</feature>
<organism evidence="3 4">
    <name type="scientific">Cercospora berteroae</name>
    <dbReference type="NCBI Taxonomy" id="357750"/>
    <lineage>
        <taxon>Eukaryota</taxon>
        <taxon>Fungi</taxon>
        <taxon>Dikarya</taxon>
        <taxon>Ascomycota</taxon>
        <taxon>Pezizomycotina</taxon>
        <taxon>Dothideomycetes</taxon>
        <taxon>Dothideomycetidae</taxon>
        <taxon>Mycosphaerellales</taxon>
        <taxon>Mycosphaerellaceae</taxon>
        <taxon>Cercospora</taxon>
    </lineage>
</organism>
<dbReference type="SUPFAM" id="SSF52266">
    <property type="entry name" value="SGNH hydrolase"/>
    <property type="match status" value="1"/>
</dbReference>
<evidence type="ECO:0000256" key="1">
    <source>
        <dbReference type="SAM" id="SignalP"/>
    </source>
</evidence>
<protein>
    <recommendedName>
        <fullName evidence="2">SGNH hydrolase-type esterase domain-containing protein</fullName>
    </recommendedName>
</protein>
<dbReference type="PANTHER" id="PTHR43784:SF3">
    <property type="entry name" value="GDSL FAMILY LIPASE"/>
    <property type="match status" value="1"/>
</dbReference>
<dbReference type="InterPro" id="IPR053140">
    <property type="entry name" value="GDSL_Rv0518-like"/>
</dbReference>
<evidence type="ECO:0000313" key="4">
    <source>
        <dbReference type="Proteomes" id="UP000237631"/>
    </source>
</evidence>
<dbReference type="PANTHER" id="PTHR43784">
    <property type="entry name" value="GDSL-LIKE LIPASE/ACYLHYDROLASE, PUTATIVE (AFU_ORTHOLOGUE AFUA_2G00820)-RELATED"/>
    <property type="match status" value="1"/>
</dbReference>
<dbReference type="AlphaFoldDB" id="A0A2S6C898"/>
<accession>A0A2S6C898</accession>
<dbReference type="GO" id="GO:0016788">
    <property type="term" value="F:hydrolase activity, acting on ester bonds"/>
    <property type="evidence" value="ECO:0007669"/>
    <property type="project" value="InterPro"/>
</dbReference>
<dbReference type="Pfam" id="PF13472">
    <property type="entry name" value="Lipase_GDSL_2"/>
    <property type="match status" value="1"/>
</dbReference>
<proteinExistence type="predicted"/>
<sequence>MLFSKVLHPLLASACLANALVTRQERSHNAPSPKDGHWVDTWVSMPQLTEPANLPPAPYNGSNSVFPNTTIRQTIKTTIGASSHIRLRISNAFGLTELPITAASVALARAEAGQNKTGASGIELSTSQGITFSNNASITIPPGALAISDPIPLSVQAIQILSISLYLASGQQGFAITSHPGSRTTSWLSFGDQTSAANFTDASTQSTAHWYLISALEAWSPRNSKSLVIVGDSITDGRGSTTNGNDRWPDQLFSRLQSGNANLKSIAISNQAAGGNRILADGLGPSALSRIERDVLAHPNAGYALIFEGVNDIGTAVSTPEAQEAVYNRLVQGYKQILSRIHADGIPVFGATITPFGCLNSTLQAYSTPQREVTRSRINEFIRNSVGKQGGFEALVDFDRIVRDPTNETRLRPDLDSGDCLHLNPKGYKTMAEGFPVEVFARFRDGVSGFVWMRW</sequence>
<dbReference type="EMBL" id="PNEN01000528">
    <property type="protein sequence ID" value="PPJ55929.1"/>
    <property type="molecule type" value="Genomic_DNA"/>
</dbReference>
<dbReference type="Gene3D" id="3.40.50.1110">
    <property type="entry name" value="SGNH hydrolase"/>
    <property type="match status" value="1"/>
</dbReference>
<evidence type="ECO:0000259" key="2">
    <source>
        <dbReference type="Pfam" id="PF13472"/>
    </source>
</evidence>
<keyword evidence="1" id="KW-0732">Signal</keyword>
<keyword evidence="4" id="KW-1185">Reference proteome</keyword>
<name>A0A2S6C898_9PEZI</name>
<dbReference type="STRING" id="357750.A0A2S6C898"/>
<feature type="domain" description="SGNH hydrolase-type esterase" evidence="2">
    <location>
        <begin position="230"/>
        <end position="429"/>
    </location>
</feature>
<dbReference type="OrthoDB" id="10071171at2759"/>
<dbReference type="InterPro" id="IPR036514">
    <property type="entry name" value="SGNH_hydro_sf"/>
</dbReference>
<comment type="caution">
    <text evidence="3">The sequence shown here is derived from an EMBL/GenBank/DDBJ whole genome shotgun (WGS) entry which is preliminary data.</text>
</comment>
<reference evidence="4" key="1">
    <citation type="journal article" date="2017" name="bioRxiv">
        <title>Conservation of a gene cluster reveals novel cercosporin biosynthetic mechanisms and extends production to the genus Colletotrichum.</title>
        <authorList>
            <person name="de Jonge R."/>
            <person name="Ebert M.K."/>
            <person name="Huitt-Roehl C.R."/>
            <person name="Pal P."/>
            <person name="Suttle J.C."/>
            <person name="Spanner R.E."/>
            <person name="Neubauer J.D."/>
            <person name="Jurick W.M.II."/>
            <person name="Stott K.A."/>
            <person name="Secor G.A."/>
            <person name="Thomma B.P.H.J."/>
            <person name="Van de Peer Y."/>
            <person name="Townsend C.A."/>
            <person name="Bolton M.D."/>
        </authorList>
    </citation>
    <scope>NUCLEOTIDE SEQUENCE [LARGE SCALE GENOMIC DNA]</scope>
    <source>
        <strain evidence="4">CBS538.71</strain>
    </source>
</reference>
<dbReference type="InterPro" id="IPR013830">
    <property type="entry name" value="SGNH_hydro"/>
</dbReference>
<dbReference type="Proteomes" id="UP000237631">
    <property type="component" value="Unassembled WGS sequence"/>
</dbReference>
<gene>
    <name evidence="3" type="ORF">CBER1_03617</name>
</gene>